<name>A0ABQ6IKG2_9MICO</name>
<dbReference type="Gene3D" id="3.20.20.70">
    <property type="entry name" value="Aldolase class I"/>
    <property type="match status" value="1"/>
</dbReference>
<dbReference type="InterPro" id="IPR013785">
    <property type="entry name" value="Aldolase_TIM"/>
</dbReference>
<sequence length="332" mass="36149">MQAQGTRSLDRKLTAILAGGYSPRDFVIADAKDADMSTGLCSAGPRRDAGGAVVGYRSRADFLQDMVDQIEQGDIDILLASASNAERLADEDRLGHEVTLAVRANDTTDIWANRGATYQQFPSRPFRTASLPRVRRFCDLVLYSMTFTNDIERDLATLTDYREFRAEAADLGVRHFLEVFNPAVPTGVNAAMLPAYVNDSIVRALAGVTQEERPIFLKIAYNGASALSELAQYDPALVVGVLGGSAGTTRDTFELLHRTEKAGGRVALFGRKIQNAESQSDLVRLMRRVVEGDLAPEGAVEAYHSALTDKGLTPQRPLSQDSRLTDPVLLAE</sequence>
<evidence type="ECO:0008006" key="4">
    <source>
        <dbReference type="Google" id="ProtNLM"/>
    </source>
</evidence>
<proteinExistence type="predicted"/>
<evidence type="ECO:0000313" key="2">
    <source>
        <dbReference type="EMBL" id="GMA38379.1"/>
    </source>
</evidence>
<evidence type="ECO:0000256" key="1">
    <source>
        <dbReference type="SAM" id="MobiDB-lite"/>
    </source>
</evidence>
<gene>
    <name evidence="2" type="ORF">GCM10025883_04240</name>
</gene>
<dbReference type="EMBL" id="BSUO01000001">
    <property type="protein sequence ID" value="GMA38379.1"/>
    <property type="molecule type" value="Genomic_DNA"/>
</dbReference>
<organism evidence="2 3">
    <name type="scientific">Mobilicoccus caccae</name>
    <dbReference type="NCBI Taxonomy" id="1859295"/>
    <lineage>
        <taxon>Bacteria</taxon>
        <taxon>Bacillati</taxon>
        <taxon>Actinomycetota</taxon>
        <taxon>Actinomycetes</taxon>
        <taxon>Micrococcales</taxon>
        <taxon>Dermatophilaceae</taxon>
        <taxon>Mobilicoccus</taxon>
    </lineage>
</organism>
<dbReference type="RefSeq" id="WP_284302449.1">
    <property type="nucleotide sequence ID" value="NZ_BSUO01000001.1"/>
</dbReference>
<dbReference type="Proteomes" id="UP001157126">
    <property type="component" value="Unassembled WGS sequence"/>
</dbReference>
<comment type="caution">
    <text evidence="2">The sequence shown here is derived from an EMBL/GenBank/DDBJ whole genome shotgun (WGS) entry which is preliminary data.</text>
</comment>
<keyword evidence="3" id="KW-1185">Reference proteome</keyword>
<protein>
    <recommendedName>
        <fullName evidence="4">DhnA family fructose-bisphosphate aldolase class Ia</fullName>
    </recommendedName>
</protein>
<accession>A0ABQ6IKG2</accession>
<feature type="region of interest" description="Disordered" evidence="1">
    <location>
        <begin position="310"/>
        <end position="332"/>
    </location>
</feature>
<evidence type="ECO:0000313" key="3">
    <source>
        <dbReference type="Proteomes" id="UP001157126"/>
    </source>
</evidence>
<reference evidence="3" key="1">
    <citation type="journal article" date="2019" name="Int. J. Syst. Evol. Microbiol.">
        <title>The Global Catalogue of Microorganisms (GCM) 10K type strain sequencing project: providing services to taxonomists for standard genome sequencing and annotation.</title>
        <authorList>
            <consortium name="The Broad Institute Genomics Platform"/>
            <consortium name="The Broad Institute Genome Sequencing Center for Infectious Disease"/>
            <person name="Wu L."/>
            <person name="Ma J."/>
        </authorList>
    </citation>
    <scope>NUCLEOTIDE SEQUENCE [LARGE SCALE GENOMIC DNA]</scope>
    <source>
        <strain evidence="3">NBRC 113072</strain>
    </source>
</reference>